<dbReference type="GO" id="GO:0071014">
    <property type="term" value="C:post-mRNA release spliceosomal complex"/>
    <property type="evidence" value="ECO:0007669"/>
    <property type="project" value="TreeGrafter"/>
</dbReference>
<evidence type="ECO:0000313" key="3">
    <source>
        <dbReference type="EMBL" id="CAD7230277.1"/>
    </source>
</evidence>
<dbReference type="Pfam" id="PF04502">
    <property type="entry name" value="Saf4_Yju2"/>
    <property type="match status" value="1"/>
</dbReference>
<accession>A0A7R8ZSH2</accession>
<feature type="compositionally biased region" description="Low complexity" evidence="2">
    <location>
        <begin position="274"/>
        <end position="288"/>
    </location>
</feature>
<sequence>MGERKGQLKWYPPDWKPEHGNLNKYHGTHALRERARKLHQGILIIRFELPYNIWCEGCENHIGMGVRYNAEKSKVGMYYTTPIWKFRMKCHLCDNHFEIQTDPANLDYVILNGARRQERRFDPTENGQVVAEEKATIAKLATDAMFKLEHGEADKVKGKALGTNLAKLEDVQEVFRDDYEANAILRKRFRASKKERLATETADNALRKKSSISIPLMAVTQEDNKLAKLIKLKSLEDSDAREKRKLEGLASSSIFPKSFKAVGGSSRGFLSTPASSSSSGSSSSSSASSDHRLRLKLGCGNSSLDGVKRQKGLILGVKTKRRKSNETFEEVGELSAGLGEMPKGEGMKELSASNPKDLEEMPRGEKIEELPSKGKKLEEISKGKGIEGSTSFEKHENETTLQPAAGISLLAASYGSSSDEDSGG</sequence>
<dbReference type="OrthoDB" id="360327at2759"/>
<dbReference type="PANTHER" id="PTHR12111">
    <property type="entry name" value="SPLICING FACTOR YJU2"/>
    <property type="match status" value="1"/>
</dbReference>
<evidence type="ECO:0000256" key="1">
    <source>
        <dbReference type="ARBA" id="ARBA00005595"/>
    </source>
</evidence>
<comment type="similarity">
    <text evidence="1">Belongs to the CWC16 family.</text>
</comment>
<name>A0A7R8ZSH2_9CRUS</name>
<dbReference type="InterPro" id="IPR007590">
    <property type="entry name" value="Saf4/Yju2"/>
</dbReference>
<evidence type="ECO:0000256" key="2">
    <source>
        <dbReference type="SAM" id="MobiDB-lite"/>
    </source>
</evidence>
<feature type="region of interest" description="Disordered" evidence="2">
    <location>
        <begin position="263"/>
        <end position="290"/>
    </location>
</feature>
<reference evidence="3" key="1">
    <citation type="submission" date="2020-11" db="EMBL/GenBank/DDBJ databases">
        <authorList>
            <person name="Tran Van P."/>
        </authorList>
    </citation>
    <scope>NUCLEOTIDE SEQUENCE</scope>
</reference>
<dbReference type="PANTHER" id="PTHR12111:SF2">
    <property type="entry name" value="SPLICING FACTOR YJU2B-RELATED"/>
    <property type="match status" value="1"/>
</dbReference>
<proteinExistence type="inferred from homology"/>
<dbReference type="AlphaFoldDB" id="A0A7R8ZSH2"/>
<dbReference type="GO" id="GO:0000398">
    <property type="term" value="P:mRNA splicing, via spliceosome"/>
    <property type="evidence" value="ECO:0007669"/>
    <property type="project" value="InterPro"/>
</dbReference>
<organism evidence="3">
    <name type="scientific">Cyprideis torosa</name>
    <dbReference type="NCBI Taxonomy" id="163714"/>
    <lineage>
        <taxon>Eukaryota</taxon>
        <taxon>Metazoa</taxon>
        <taxon>Ecdysozoa</taxon>
        <taxon>Arthropoda</taxon>
        <taxon>Crustacea</taxon>
        <taxon>Oligostraca</taxon>
        <taxon>Ostracoda</taxon>
        <taxon>Podocopa</taxon>
        <taxon>Podocopida</taxon>
        <taxon>Cytherocopina</taxon>
        <taxon>Cytheroidea</taxon>
        <taxon>Cytherideidae</taxon>
        <taxon>Cyprideis</taxon>
    </lineage>
</organism>
<protein>
    <submittedName>
        <fullName evidence="3">Uncharacterized protein</fullName>
    </submittedName>
</protein>
<feature type="region of interest" description="Disordered" evidence="2">
    <location>
        <begin position="322"/>
        <end position="399"/>
    </location>
</feature>
<dbReference type="EMBL" id="OB662579">
    <property type="protein sequence ID" value="CAD7230277.1"/>
    <property type="molecule type" value="Genomic_DNA"/>
</dbReference>
<dbReference type="GO" id="GO:0005684">
    <property type="term" value="C:U2-type spliceosomal complex"/>
    <property type="evidence" value="ECO:0007669"/>
    <property type="project" value="TreeGrafter"/>
</dbReference>
<feature type="compositionally biased region" description="Basic and acidic residues" evidence="2">
    <location>
        <begin position="356"/>
        <end position="385"/>
    </location>
</feature>
<gene>
    <name evidence="3" type="ORF">CTOB1V02_LOCUS8138</name>
</gene>